<evidence type="ECO:0000313" key="10">
    <source>
        <dbReference type="EnsemblMetazoa" id="GPPI009974-PA"/>
    </source>
</evidence>
<keyword evidence="4" id="KW-0904">Protein phosphatase</keyword>
<dbReference type="PANTHER" id="PTHR46198">
    <property type="entry name" value="PROTEIN-TYROSINE-PHOSPHATASE"/>
    <property type="match status" value="1"/>
</dbReference>
<dbReference type="InterPro" id="IPR029021">
    <property type="entry name" value="Prot-tyrosine_phosphatase-like"/>
</dbReference>
<feature type="region of interest" description="Disordered" evidence="6">
    <location>
        <begin position="478"/>
        <end position="501"/>
    </location>
</feature>
<evidence type="ECO:0000256" key="7">
    <source>
        <dbReference type="SAM" id="Phobius"/>
    </source>
</evidence>
<dbReference type="InterPro" id="IPR000387">
    <property type="entry name" value="Tyr_Pase_dom"/>
</dbReference>
<dbReference type="GO" id="GO:0007165">
    <property type="term" value="P:signal transduction"/>
    <property type="evidence" value="ECO:0007669"/>
    <property type="project" value="TreeGrafter"/>
</dbReference>
<dbReference type="InterPro" id="IPR008356">
    <property type="entry name" value="Tyr_Pase_KIM-con"/>
</dbReference>
<dbReference type="Proteomes" id="UP000092460">
    <property type="component" value="Unassembled WGS sequence"/>
</dbReference>
<evidence type="ECO:0000256" key="4">
    <source>
        <dbReference type="ARBA" id="ARBA00022912"/>
    </source>
</evidence>
<feature type="active site" description="Phosphocysteine intermediate" evidence="5">
    <location>
        <position position="1563"/>
    </location>
</feature>
<evidence type="ECO:0000259" key="9">
    <source>
        <dbReference type="PROSITE" id="PS50056"/>
    </source>
</evidence>
<keyword evidence="3" id="KW-0378">Hydrolase</keyword>
<proteinExistence type="predicted"/>
<dbReference type="GO" id="GO:0048666">
    <property type="term" value="P:neuron development"/>
    <property type="evidence" value="ECO:0007669"/>
    <property type="project" value="UniProtKB-ARBA"/>
</dbReference>
<dbReference type="GO" id="GO:0004725">
    <property type="term" value="F:protein tyrosine phosphatase activity"/>
    <property type="evidence" value="ECO:0007669"/>
    <property type="project" value="UniProtKB-EC"/>
</dbReference>
<feature type="transmembrane region" description="Helical" evidence="7">
    <location>
        <begin position="1204"/>
        <end position="1227"/>
    </location>
</feature>
<dbReference type="GO" id="GO:0030054">
    <property type="term" value="C:cell junction"/>
    <property type="evidence" value="ECO:0007669"/>
    <property type="project" value="TreeGrafter"/>
</dbReference>
<dbReference type="InterPro" id="IPR016130">
    <property type="entry name" value="Tyr_Pase_AS"/>
</dbReference>
<evidence type="ECO:0000256" key="2">
    <source>
        <dbReference type="ARBA" id="ARBA00022553"/>
    </source>
</evidence>
<evidence type="ECO:0000256" key="3">
    <source>
        <dbReference type="ARBA" id="ARBA00022801"/>
    </source>
</evidence>
<feature type="region of interest" description="Disordered" evidence="6">
    <location>
        <begin position="865"/>
        <end position="885"/>
    </location>
</feature>
<dbReference type="PROSITE" id="PS50055">
    <property type="entry name" value="TYR_PHOSPHATASE_PTP"/>
    <property type="match status" value="1"/>
</dbReference>
<feature type="domain" description="Tyrosine-protein phosphatase" evidence="8">
    <location>
        <begin position="1327"/>
        <end position="1623"/>
    </location>
</feature>
<dbReference type="SMART" id="SM00404">
    <property type="entry name" value="PTPc_motif"/>
    <property type="match status" value="1"/>
</dbReference>
<dbReference type="EMBL" id="JXJN01004230">
    <property type="status" value="NOT_ANNOTATED_CDS"/>
    <property type="molecule type" value="Genomic_DNA"/>
</dbReference>
<dbReference type="PRINTS" id="PR00700">
    <property type="entry name" value="PRTYPHPHTASE"/>
</dbReference>
<keyword evidence="7" id="KW-0472">Membrane</keyword>
<dbReference type="InterPro" id="IPR000242">
    <property type="entry name" value="PTP_cat"/>
</dbReference>
<feature type="compositionally biased region" description="Basic and acidic residues" evidence="6">
    <location>
        <begin position="256"/>
        <end position="267"/>
    </location>
</feature>
<dbReference type="SUPFAM" id="SSF52799">
    <property type="entry name" value="(Phosphotyrosine protein) phosphatases II"/>
    <property type="match status" value="1"/>
</dbReference>
<dbReference type="Gene3D" id="3.90.190.10">
    <property type="entry name" value="Protein tyrosine phosphatase superfamily"/>
    <property type="match status" value="1"/>
</dbReference>
<feature type="compositionally biased region" description="Polar residues" evidence="6">
    <location>
        <begin position="478"/>
        <end position="487"/>
    </location>
</feature>
<dbReference type="GO" id="GO:0009653">
    <property type="term" value="P:anatomical structure morphogenesis"/>
    <property type="evidence" value="ECO:0007669"/>
    <property type="project" value="UniProtKB-ARBA"/>
</dbReference>
<dbReference type="SMART" id="SM00194">
    <property type="entry name" value="PTPc"/>
    <property type="match status" value="1"/>
</dbReference>
<sequence length="1634" mass="179285">MMMTLFMPPHAHTINNNSKVIIWFVSALTLSVLITNVHPATIKKREIPLNPQQKVGEIPIVHIVNNTIISKLTKTDPDIGEENEGKYQIVTVDTAETTHSNVSESNEDNKQLNLSRITIEKLNHEAAFNIETTTTTTTSANSNFSIAELSVNDINAKYEKEEKVKHNNNNNNNNNHVVNRPTGATEEINDSKTALKIFDHDLLQLLGAEDKKEEDLEVTENALKIINETYKNSITSSLTEKVTSKPDAQPPAHFDSSTERSEQDEKLITTQERPIDHTQPPIAKEEFYRKGKKAWLDSSSIAETLSTEVSFRKGTISTESPFFDPERIETSTVTLSKGTFTTNRQEQEHGQSLSTTAATTTTTTTATTTFNNINENEILTTTTAKITSNPFTTLKSFIKSITDSDVERNVEIKMPSSSSSPSILNSEEINEVRVSSAEKKAKFINNNSTNAQQLNLPNASAVWSLVGMKTVAKSNDTIATSKQSPKANNERNFNETLTNNGNSEKTLLDWTQIMANKDLVTSRVNQSPNTAANDIDSTEENIEDSTVESINTAEKKHLSNNEIFLDETTTTTTIASNISKELMISPNITEQQIAFVPTPANVQSPLANVTTILSTIDNESTQETPATVTTQTITEAADTAQTITSTAQPMSDETTTFKYAINMPTALPNYLDTQSPPTFNESLTLTANRSVTTQNNDEHYFIKTNNVDAVTDYHANASASVDDAVTTAVNVDVGQASSETTTFSTLIDDELNASISHIPSVYTVTTVIPRHSFVNSIEEETTIITIEDDETYTTPTFLSTNDSTLINGQRWQKTEIDSNGNEINLEESNNKNDSSTIKTHLISKVFETATTATTTTTTTTIGTTAITPSKETLTEHTTSSTSAETETILNNQLVEQNKGEVKENSTTSTTTTAIIESTPKADVTLASPTVLTITANIANSTTSTLPLSVMSEEISETKTSVTEITPVASGTLRPSSESSIETNAIEVLDKNNTNVKDKTKQINIAEIKTNETKSEKKLEYETEQAEKGSHNKLFITRKTAAAATTTTTTPAIRTINTTMSTNTTTEETLISLLDDYSTTTSAAIATTTTTTTTIATMMTPTTTTATTATPVNIATKVEDIYKVIHNPTTETPQATTILQIPAARTPIIATTPSTQITTTTSIYPPKVVVPTLATTVMGNANTGGGGGHLYTKTSESPAETDVNVIIAITVSVIGVVALILLVAFLYLMRKRQKSSSYSQRCRPVSLDDYTIDNTSVYNSMRLKGAALRSSKRSHANLAFDDPSLRHNALSTIELARFVQEKSNIYEEFRDVPQVTARPDEVPVGCEDKNRYANVVPLPETRVLLQRLNDDVRTEYINANYVRGPKDSPKYYIACQAPLDSTVEDFWRMIWEQQSRVIVQATDLIESGVEKCAEYLPPSVTLDNHSTFGDFQVTLQNREIKDKYAISTIQLKRTGENVTRELTHYWYKWPETGVPAEEAPIIAMLLEARSSLISYAIEQANEMKEKSSTLTLRSTEEISSANSTTSAGKDSNGSTGNTREINGNISMVHIKKTARNQGPLTVHCSPGTGRTGTIIACDIAIRSLEMPKRAVDIPQIVYYVRHGRASAVRTKEQYEFIYKVANMYATKITNPSNDN</sequence>
<reference evidence="11" key="1">
    <citation type="submission" date="2015-01" db="EMBL/GenBank/DDBJ databases">
        <authorList>
            <person name="Aksoy S."/>
            <person name="Warren W."/>
            <person name="Wilson R.K."/>
        </authorList>
    </citation>
    <scope>NUCLEOTIDE SEQUENCE [LARGE SCALE GENOMIC DNA]</scope>
    <source>
        <strain evidence="11">IAEA</strain>
    </source>
</reference>
<dbReference type="EC" id="3.1.3.48" evidence="1"/>
<dbReference type="GO" id="GO:0005886">
    <property type="term" value="C:plasma membrane"/>
    <property type="evidence" value="ECO:0007669"/>
    <property type="project" value="TreeGrafter"/>
</dbReference>
<dbReference type="EMBL" id="JXJN01004229">
    <property type="status" value="NOT_ANNOTATED_CDS"/>
    <property type="molecule type" value="Genomic_DNA"/>
</dbReference>
<evidence type="ECO:0000256" key="1">
    <source>
        <dbReference type="ARBA" id="ARBA00013064"/>
    </source>
</evidence>
<dbReference type="EMBL" id="JXJN01004231">
    <property type="status" value="NOT_ANNOTATED_CDS"/>
    <property type="molecule type" value="Genomic_DNA"/>
</dbReference>
<dbReference type="GO" id="GO:0005829">
    <property type="term" value="C:cytosol"/>
    <property type="evidence" value="ECO:0007669"/>
    <property type="project" value="TreeGrafter"/>
</dbReference>
<dbReference type="GO" id="GO:0019901">
    <property type="term" value="F:protein kinase binding"/>
    <property type="evidence" value="ECO:0007669"/>
    <property type="project" value="TreeGrafter"/>
</dbReference>
<dbReference type="EnsemblMetazoa" id="GPPI009974-RA">
    <property type="protein sequence ID" value="GPPI009974-PA"/>
    <property type="gene ID" value="GPPI009974"/>
</dbReference>
<organism evidence="10 11">
    <name type="scientific">Glossina palpalis gambiensis</name>
    <dbReference type="NCBI Taxonomy" id="67801"/>
    <lineage>
        <taxon>Eukaryota</taxon>
        <taxon>Metazoa</taxon>
        <taxon>Ecdysozoa</taxon>
        <taxon>Arthropoda</taxon>
        <taxon>Hexapoda</taxon>
        <taxon>Insecta</taxon>
        <taxon>Pterygota</taxon>
        <taxon>Neoptera</taxon>
        <taxon>Endopterygota</taxon>
        <taxon>Diptera</taxon>
        <taxon>Brachycera</taxon>
        <taxon>Muscomorpha</taxon>
        <taxon>Hippoboscoidea</taxon>
        <taxon>Glossinidae</taxon>
        <taxon>Glossina</taxon>
    </lineage>
</organism>
<dbReference type="PROSITE" id="PS00383">
    <property type="entry name" value="TYR_PHOSPHATASE_1"/>
    <property type="match status" value="1"/>
</dbReference>
<dbReference type="VEuPathDB" id="VectorBase:GPPI009974"/>
<feature type="region of interest" description="Disordered" evidence="6">
    <location>
        <begin position="237"/>
        <end position="275"/>
    </location>
</feature>
<evidence type="ECO:0000256" key="6">
    <source>
        <dbReference type="SAM" id="MobiDB-lite"/>
    </source>
</evidence>
<keyword evidence="7" id="KW-0812">Transmembrane</keyword>
<keyword evidence="7" id="KW-1133">Transmembrane helix</keyword>
<dbReference type="PROSITE" id="PS50056">
    <property type="entry name" value="TYR_PHOSPHATASE_2"/>
    <property type="match status" value="1"/>
</dbReference>
<dbReference type="PANTHER" id="PTHR46198:SF4">
    <property type="entry name" value="PROTEIN-TYROSINE-PHOSPHATASE"/>
    <property type="match status" value="1"/>
</dbReference>
<dbReference type="STRING" id="67801.A0A1B0AVF3"/>
<evidence type="ECO:0000259" key="8">
    <source>
        <dbReference type="PROSITE" id="PS50055"/>
    </source>
</evidence>
<accession>A0A1B0AVF3</accession>
<feature type="region of interest" description="Disordered" evidence="6">
    <location>
        <begin position="1504"/>
        <end position="1542"/>
    </location>
</feature>
<dbReference type="CDD" id="cd00047">
    <property type="entry name" value="PTPc"/>
    <property type="match status" value="1"/>
</dbReference>
<keyword evidence="2" id="KW-0597">Phosphoprotein</keyword>
<evidence type="ECO:0000256" key="5">
    <source>
        <dbReference type="PIRSR" id="PIRSR608356-50"/>
    </source>
</evidence>
<feature type="domain" description="Tyrosine specific protein phosphatases" evidence="9">
    <location>
        <begin position="1541"/>
        <end position="1614"/>
    </location>
</feature>
<evidence type="ECO:0000313" key="11">
    <source>
        <dbReference type="Proteomes" id="UP000092460"/>
    </source>
</evidence>
<feature type="compositionally biased region" description="Polar residues" evidence="6">
    <location>
        <begin position="1507"/>
        <end position="1542"/>
    </location>
</feature>
<protein>
    <recommendedName>
        <fullName evidence="1">protein-tyrosine-phosphatase</fullName>
        <ecNumber evidence="1">3.1.3.48</ecNumber>
    </recommendedName>
</protein>
<dbReference type="Pfam" id="PF00102">
    <property type="entry name" value="Y_phosphatase"/>
    <property type="match status" value="2"/>
</dbReference>
<name>A0A1B0AVF3_9MUSC</name>
<keyword evidence="11" id="KW-1185">Reference proteome</keyword>
<reference evidence="10" key="2">
    <citation type="submission" date="2020-05" db="UniProtKB">
        <authorList>
            <consortium name="EnsemblMetazoa"/>
        </authorList>
    </citation>
    <scope>IDENTIFICATION</scope>
    <source>
        <strain evidence="10">IAEA</strain>
    </source>
</reference>
<dbReference type="InterPro" id="IPR003595">
    <property type="entry name" value="Tyr_Pase_cat"/>
</dbReference>